<dbReference type="Pfam" id="PF00823">
    <property type="entry name" value="PPE"/>
    <property type="match status" value="1"/>
</dbReference>
<evidence type="ECO:0000313" key="3">
    <source>
        <dbReference type="EMBL" id="UQX10490.1"/>
    </source>
</evidence>
<dbReference type="EMBL" id="CP097320">
    <property type="protein sequence ID" value="UQX10490.1"/>
    <property type="molecule type" value="Genomic_DNA"/>
</dbReference>
<name>A0ABY4QHJ2_9MYCO</name>
<keyword evidence="4" id="KW-1185">Reference proteome</keyword>
<feature type="domain" description="PPE" evidence="1">
    <location>
        <begin position="4"/>
        <end position="167"/>
    </location>
</feature>
<reference evidence="3" key="1">
    <citation type="submission" date="2022-05" db="EMBL/GenBank/DDBJ databases">
        <title>A methanotrophic Mycobacterium dominates a cave microbial ecosystem.</title>
        <authorList>
            <person name="Van Spanning R.J.M."/>
            <person name="Guan Q."/>
            <person name="Melkonian C."/>
            <person name="Gallant J."/>
            <person name="Polerecky L."/>
            <person name="Flot J.-F."/>
            <person name="Brandt B.W."/>
            <person name="Braster M."/>
            <person name="Iturbe Espinoza P."/>
            <person name="Aerts J."/>
            <person name="Meima-Franke M."/>
            <person name="Piersma S.R."/>
            <person name="Bunduc C."/>
            <person name="Ummels R."/>
            <person name="Pain A."/>
            <person name="Fleming E.J."/>
            <person name="van der Wel N."/>
            <person name="Gherman V.D."/>
            <person name="Sarbu S.M."/>
            <person name="Bodelier P.L.E."/>
            <person name="Bitter W."/>
        </authorList>
    </citation>
    <scope>NUCLEOTIDE SEQUENCE</scope>
    <source>
        <strain evidence="3">Sulfur Cave</strain>
    </source>
</reference>
<dbReference type="RefSeq" id="WP_219069562.1">
    <property type="nucleotide sequence ID" value="NZ_CAJUXY010000059.1"/>
</dbReference>
<feature type="domain" description="PPE family C-terminal" evidence="2">
    <location>
        <begin position="312"/>
        <end position="394"/>
    </location>
</feature>
<evidence type="ECO:0000259" key="2">
    <source>
        <dbReference type="Pfam" id="PF12484"/>
    </source>
</evidence>
<dbReference type="Pfam" id="PF12484">
    <property type="entry name" value="PPE-SVP"/>
    <property type="match status" value="1"/>
</dbReference>
<organism evidence="3 4">
    <name type="scientific">Candidatus Mycobacterium methanotrophicum</name>
    <dbReference type="NCBI Taxonomy" id="2943498"/>
    <lineage>
        <taxon>Bacteria</taxon>
        <taxon>Bacillati</taxon>
        <taxon>Actinomycetota</taxon>
        <taxon>Actinomycetes</taxon>
        <taxon>Mycobacteriales</taxon>
        <taxon>Mycobacteriaceae</taxon>
        <taxon>Mycobacterium</taxon>
    </lineage>
</organism>
<proteinExistence type="predicted"/>
<dbReference type="PANTHER" id="PTHR46766:SF1">
    <property type="entry name" value="GLUTAMINE-RICH PROTEIN 2"/>
    <property type="match status" value="1"/>
</dbReference>
<accession>A0ABY4QHJ2</accession>
<evidence type="ECO:0000259" key="1">
    <source>
        <dbReference type="Pfam" id="PF00823"/>
    </source>
</evidence>
<sequence length="398" mass="38403">MVFDFAARPPEINSTLMYSGSGAGPLTAASATFSALSSELNSNAASYESIISHLGSEWTGPSSTAMAASAQTYITWLTTTSAQLEDAAMAAASSAAAYEAAHAATIPPPVIAANRAQLAALVATNILGQNTPAIAANEAMYGEFWAQDAAAMYGYSAAASAASSALTPLTDPTENTNPAGQGQQAAAVGQAVGSNGTSATLNNALSSTQSAASAAANPAASAAQDSAGSVLSALNGLFGVPVVSNTVYNIGVTLAWNMAMMSATLPMLGHFMGGAAFGVTIGDATPLGAGLGFGTTLAGASSGGFGGGATLAGMGAASSVGGLSVPAGWSAATPAAVTDATLAGSGWTAAVDEGGTGMGGAPSGIMPGMASAAGKSGYGMAGPRYGVKPKVMPKQVFV</sequence>
<dbReference type="Proteomes" id="UP001056610">
    <property type="component" value="Chromosome"/>
</dbReference>
<dbReference type="PANTHER" id="PTHR46766">
    <property type="entry name" value="GLUTAMINE-RICH PROTEIN 2"/>
    <property type="match status" value="1"/>
</dbReference>
<dbReference type="InterPro" id="IPR022171">
    <property type="entry name" value="PPE_C"/>
</dbReference>
<gene>
    <name evidence="3" type="ORF">M5I08_20835</name>
</gene>
<protein>
    <submittedName>
        <fullName evidence="3">PPE family protein</fullName>
    </submittedName>
</protein>
<evidence type="ECO:0000313" key="4">
    <source>
        <dbReference type="Proteomes" id="UP001056610"/>
    </source>
</evidence>
<dbReference type="InterPro" id="IPR000030">
    <property type="entry name" value="PPE_dom"/>
</dbReference>